<dbReference type="GO" id="GO:0016757">
    <property type="term" value="F:glycosyltransferase activity"/>
    <property type="evidence" value="ECO:0007669"/>
    <property type="project" value="UniProtKB-ARBA"/>
</dbReference>
<dbReference type="InterPro" id="IPR008928">
    <property type="entry name" value="6-hairpin_glycosidase_sf"/>
</dbReference>
<accession>A0A7G9L1V6</accession>
<feature type="domain" description="Glycoside hydrolase family 65 central catalytic" evidence="1">
    <location>
        <begin position="323"/>
        <end position="491"/>
    </location>
</feature>
<protein>
    <submittedName>
        <fullName evidence="3">Glycoside hydrolase family 65 protein</fullName>
    </submittedName>
</protein>
<gene>
    <name evidence="3" type="ORF">H8M03_11480</name>
</gene>
<dbReference type="PANTHER" id="PTHR11051">
    <property type="entry name" value="GLYCOSYL HYDROLASE-RELATED"/>
    <property type="match status" value="1"/>
</dbReference>
<dbReference type="InterPro" id="IPR005196">
    <property type="entry name" value="Glyco_hydro_65_N"/>
</dbReference>
<keyword evidence="4" id="KW-1185">Reference proteome</keyword>
<dbReference type="PANTHER" id="PTHR11051:SF8">
    <property type="entry name" value="PROTEIN-GLUCOSYLGALACTOSYLHYDROXYLYSINE GLUCOSIDASE"/>
    <property type="match status" value="1"/>
</dbReference>
<dbReference type="Pfam" id="PF03636">
    <property type="entry name" value="Glyco_hydro_65N"/>
    <property type="match status" value="1"/>
</dbReference>
<name>A0A7G9L1V6_9SPHN</name>
<proteinExistence type="predicted"/>
<sequence length="688" mass="75829">MKIINPQTERGPLGSSLPAYVSNGLVGLRLRDLPVLPGVCIVNGVVGLDPERRIEAAAYVPFPLALDLAIDGARLSTQPFAASSLEQDYDFSAGELTTRVDVVLAERKLSLSVRTFCSRSHPHIVLQETEIRSADNATLTVESGLSLDKSSRGNVVRRRLGTPGEHEPADDGALLWESDGGLATCGFACWTEISGQPDGERLRPYDHRGPLQTRFKVPLRAGQRVIISQMTAVVGSLVHSRPDEEAVRRLAEAKRLGMAPLRKMNRDCWTEIWKARPVVEGASSQHQAIIDAGFYYLNASVHPASPSATSIFGLAQWPDYHYYYGHVMWDIDAFCVPVLSFTQPHAARAILEFRERGVDAARRNARSYGNQGLRFPWEAGALTGEEVAPGRGEAATHALHVSMHVARAFSIFADVSGDRRFLEERTWPVLAGVADFICDRVAWREGRPHLLSATGPAEIPAPPDDDAFSIIAGRDVLERAVQAALDLGKNAPSIWRATSEALHPLLRTDNAIAAHADFRIDEQKGATPTPLAALFPYNYPLSDESHDATLALYLSHWRDYVGSPMLPALYPVWASLWGDRRLAFKLFEEGYAAYDAGRFHQCLEYRADHPDSRVRAGPFFANIGGMLTSLYLGLPRLAVRGADPATWPKQKITLPAGWRSISVERLWIRGEPWSLQAAHRSVAELKKI</sequence>
<evidence type="ECO:0000313" key="3">
    <source>
        <dbReference type="EMBL" id="QNM82605.1"/>
    </source>
</evidence>
<dbReference type="InterPro" id="IPR005195">
    <property type="entry name" value="Glyco_hydro_65_M"/>
</dbReference>
<dbReference type="Pfam" id="PF03632">
    <property type="entry name" value="Glyco_hydro_65m"/>
    <property type="match status" value="1"/>
</dbReference>
<dbReference type="GO" id="GO:0005975">
    <property type="term" value="P:carbohydrate metabolic process"/>
    <property type="evidence" value="ECO:0007669"/>
    <property type="project" value="InterPro"/>
</dbReference>
<dbReference type="RefSeq" id="WP_187479560.1">
    <property type="nucleotide sequence ID" value="NZ_CP060697.1"/>
</dbReference>
<evidence type="ECO:0000259" key="1">
    <source>
        <dbReference type="Pfam" id="PF03632"/>
    </source>
</evidence>
<dbReference type="GO" id="GO:0030246">
    <property type="term" value="F:carbohydrate binding"/>
    <property type="evidence" value="ECO:0007669"/>
    <property type="project" value="InterPro"/>
</dbReference>
<dbReference type="InterPro" id="IPR037018">
    <property type="entry name" value="GH65_N"/>
</dbReference>
<organism evidence="3 4">
    <name type="scientific">Sphingomonas sabuli</name>
    <dbReference type="NCBI Taxonomy" id="2764186"/>
    <lineage>
        <taxon>Bacteria</taxon>
        <taxon>Pseudomonadati</taxon>
        <taxon>Pseudomonadota</taxon>
        <taxon>Alphaproteobacteria</taxon>
        <taxon>Sphingomonadales</taxon>
        <taxon>Sphingomonadaceae</taxon>
        <taxon>Sphingomonas</taxon>
    </lineage>
</organism>
<dbReference type="EMBL" id="CP060697">
    <property type="protein sequence ID" value="QNM82605.1"/>
    <property type="molecule type" value="Genomic_DNA"/>
</dbReference>
<dbReference type="Gene3D" id="2.70.98.40">
    <property type="entry name" value="Glycoside hydrolase, family 65, N-terminal domain"/>
    <property type="match status" value="1"/>
</dbReference>
<dbReference type="SUPFAM" id="SSF74650">
    <property type="entry name" value="Galactose mutarotase-like"/>
    <property type="match status" value="1"/>
</dbReference>
<dbReference type="GO" id="GO:0004553">
    <property type="term" value="F:hydrolase activity, hydrolyzing O-glycosyl compounds"/>
    <property type="evidence" value="ECO:0007669"/>
    <property type="project" value="TreeGrafter"/>
</dbReference>
<dbReference type="Gene3D" id="1.50.10.10">
    <property type="match status" value="1"/>
</dbReference>
<dbReference type="InterPro" id="IPR012341">
    <property type="entry name" value="6hp_glycosidase-like_sf"/>
</dbReference>
<evidence type="ECO:0000259" key="2">
    <source>
        <dbReference type="Pfam" id="PF03636"/>
    </source>
</evidence>
<dbReference type="Proteomes" id="UP000515861">
    <property type="component" value="Chromosome"/>
</dbReference>
<dbReference type="SUPFAM" id="SSF48208">
    <property type="entry name" value="Six-hairpin glycosidases"/>
    <property type="match status" value="1"/>
</dbReference>
<dbReference type="KEGG" id="ssau:H8M03_11480"/>
<evidence type="ECO:0000313" key="4">
    <source>
        <dbReference type="Proteomes" id="UP000515861"/>
    </source>
</evidence>
<reference evidence="3 4" key="1">
    <citation type="submission" date="2020-08" db="EMBL/GenBank/DDBJ databases">
        <title>Sphingomonas sp. sand1-3 16S ribosomal RNA gene Genome sequencing and assembly.</title>
        <authorList>
            <person name="Kang M."/>
        </authorList>
    </citation>
    <scope>NUCLEOTIDE SEQUENCE [LARGE SCALE GENOMIC DNA]</scope>
    <source>
        <strain evidence="4">sand1-3</strain>
    </source>
</reference>
<keyword evidence="3" id="KW-0378">Hydrolase</keyword>
<dbReference type="AlphaFoldDB" id="A0A7G9L1V6"/>
<dbReference type="InterPro" id="IPR011013">
    <property type="entry name" value="Gal_mutarotase_sf_dom"/>
</dbReference>
<feature type="domain" description="Glycoside hydrolase family 65 N-terminal" evidence="2">
    <location>
        <begin position="21"/>
        <end position="234"/>
    </location>
</feature>